<evidence type="ECO:0000313" key="2">
    <source>
        <dbReference type="EMBL" id="ADU49390.1"/>
    </source>
</evidence>
<dbReference type="STRING" id="710696.Intca_2894"/>
<dbReference type="AlphaFoldDB" id="E6SAS9"/>
<dbReference type="EMBL" id="CP002343">
    <property type="protein sequence ID" value="ADU49390.1"/>
    <property type="molecule type" value="Genomic_DNA"/>
</dbReference>
<dbReference type="RefSeq" id="WP_013493702.1">
    <property type="nucleotide sequence ID" value="NC_014830.1"/>
</dbReference>
<feature type="domain" description="DUF4037" evidence="1">
    <location>
        <begin position="120"/>
        <end position="217"/>
    </location>
</feature>
<evidence type="ECO:0000259" key="1">
    <source>
        <dbReference type="Pfam" id="PF13228"/>
    </source>
</evidence>
<evidence type="ECO:0000313" key="3">
    <source>
        <dbReference type="Proteomes" id="UP000008914"/>
    </source>
</evidence>
<dbReference type="KEGG" id="ica:Intca_2894"/>
<name>E6SAS9_INTC7</name>
<protein>
    <recommendedName>
        <fullName evidence="1">DUF4037 domain-containing protein</fullName>
    </recommendedName>
</protein>
<sequence length="335" mass="38350">MSTFVSGAELSRRLYEQVVQPVMTSRLPGLPHSAALLGRGSEVLGFDDEMSSDHDWKPRVLIFIAEKDEPRRVEVEEELQRNLPPTFEGHPIGYEVHTVRGYVRQQFEMDIDGDIEPRDWLTLPEHALRMFTSGVVFHDEVGLQAARDRLAFYPHDVWLYLLIAGWWRVHPEMNLVGRAGTAGDELGSALIGSRLVVDLMRLAFLMERQYAPYSKWFGTAFSRLACGSDLTPVLWNVGRAEVWQEREEALMAAYERLVLMHNGLGLTPPVTTELVQLWDRPFKVAWADIPALLLPLIRDPAVVSIAQRWPVGPVDQFRELFWAPKNRQLLLRLFD</sequence>
<proteinExistence type="predicted"/>
<keyword evidence="3" id="KW-1185">Reference proteome</keyword>
<gene>
    <name evidence="2" type="ordered locus">Intca_2894</name>
</gene>
<dbReference type="eggNOG" id="COG0457">
    <property type="taxonomic scope" value="Bacteria"/>
</dbReference>
<reference evidence="2 3" key="1">
    <citation type="journal article" date="2010" name="Stand. Genomic Sci.">
        <title>Complete genome sequence of Intrasporangium calvum type strain (7 KIP).</title>
        <authorList>
            <person name="Del Rio T.G."/>
            <person name="Chertkov O."/>
            <person name="Yasawong M."/>
            <person name="Lucas S."/>
            <person name="Deshpande S."/>
            <person name="Cheng J.F."/>
            <person name="Detter C."/>
            <person name="Tapia R."/>
            <person name="Han C."/>
            <person name="Goodwin L."/>
            <person name="Pitluck S."/>
            <person name="Liolios K."/>
            <person name="Ivanova N."/>
            <person name="Mavromatis K."/>
            <person name="Pati A."/>
            <person name="Chen A."/>
            <person name="Palaniappan K."/>
            <person name="Land M."/>
            <person name="Hauser L."/>
            <person name="Chang Y.J."/>
            <person name="Jeffries C.D."/>
            <person name="Rohde M."/>
            <person name="Pukall R."/>
            <person name="Sikorski J."/>
            <person name="Goker M."/>
            <person name="Woyke T."/>
            <person name="Bristow J."/>
            <person name="Eisen J.A."/>
            <person name="Markowitz V."/>
            <person name="Hugenholtz P."/>
            <person name="Kyrpides N.C."/>
            <person name="Klenk H.P."/>
            <person name="Lapidus A."/>
        </authorList>
    </citation>
    <scope>NUCLEOTIDE SEQUENCE [LARGE SCALE GENOMIC DNA]</scope>
    <source>
        <strain evidence="3">ATCC 23552 / DSM 43043 / JCM 3097 / NBRC 12989 / 7 KIP</strain>
    </source>
</reference>
<organism evidence="2 3">
    <name type="scientific">Intrasporangium calvum (strain ATCC 23552 / DSM 43043 / JCM 3097 / NBRC 12989 / NCIMB 10167 / NRRL B-3866 / 7 KIP)</name>
    <dbReference type="NCBI Taxonomy" id="710696"/>
    <lineage>
        <taxon>Bacteria</taxon>
        <taxon>Bacillati</taxon>
        <taxon>Actinomycetota</taxon>
        <taxon>Actinomycetes</taxon>
        <taxon>Micrococcales</taxon>
        <taxon>Intrasporangiaceae</taxon>
        <taxon>Intrasporangium</taxon>
    </lineage>
</organism>
<dbReference type="InterPro" id="IPR025117">
    <property type="entry name" value="DUF4037"/>
</dbReference>
<dbReference type="OrthoDB" id="3030at2"/>
<accession>E6SAS9</accession>
<dbReference type="Proteomes" id="UP000008914">
    <property type="component" value="Chromosome"/>
</dbReference>
<dbReference type="Pfam" id="PF13228">
    <property type="entry name" value="DUF4037"/>
    <property type="match status" value="1"/>
</dbReference>
<dbReference type="HOGENOM" id="CLU_056336_0_0_11"/>